<evidence type="ECO:0000313" key="2">
    <source>
        <dbReference type="Proteomes" id="UP001597387"/>
    </source>
</evidence>
<dbReference type="InterPro" id="IPR029069">
    <property type="entry name" value="HotDog_dom_sf"/>
</dbReference>
<reference evidence="2" key="1">
    <citation type="journal article" date="2019" name="Int. J. Syst. Evol. Microbiol.">
        <title>The Global Catalogue of Microorganisms (GCM) 10K type strain sequencing project: providing services to taxonomists for standard genome sequencing and annotation.</title>
        <authorList>
            <consortium name="The Broad Institute Genomics Platform"/>
            <consortium name="The Broad Institute Genome Sequencing Center for Infectious Disease"/>
            <person name="Wu L."/>
            <person name="Ma J."/>
        </authorList>
    </citation>
    <scope>NUCLEOTIDE SEQUENCE [LARGE SCALE GENOMIC DNA]</scope>
    <source>
        <strain evidence="2">KCTC 42217</strain>
    </source>
</reference>
<gene>
    <name evidence="1" type="ORF">ACFSJU_15960</name>
</gene>
<keyword evidence="2" id="KW-1185">Reference proteome</keyword>
<name>A0ABW4ZPZ1_9SPHI</name>
<dbReference type="InterPro" id="IPR027961">
    <property type="entry name" value="DUF4442"/>
</dbReference>
<dbReference type="Proteomes" id="UP001597387">
    <property type="component" value="Unassembled WGS sequence"/>
</dbReference>
<dbReference type="EMBL" id="JBHUHZ010000003">
    <property type="protein sequence ID" value="MFD2163904.1"/>
    <property type="molecule type" value="Genomic_DNA"/>
</dbReference>
<sequence length="156" mass="18123">MLVSERVLKWAMRMYPPFLFQGIWIQKFEKEFTGAQVKICNSILNRNYNRSIFGGTISSASDPFYVILFHQILGRKGYQVKLWLKHASIDYIRPANCNLYFSLSLGDEDIKEALQKLDEDGKFIKTFPVKITNKEGVLYAMVHNEIYIKKLSSSNN</sequence>
<evidence type="ECO:0000313" key="1">
    <source>
        <dbReference type="EMBL" id="MFD2163904.1"/>
    </source>
</evidence>
<comment type="caution">
    <text evidence="1">The sequence shown here is derived from an EMBL/GenBank/DDBJ whole genome shotgun (WGS) entry which is preliminary data.</text>
</comment>
<accession>A0ABW4ZPZ1</accession>
<protein>
    <submittedName>
        <fullName evidence="1">DUF4442 domain-containing protein</fullName>
    </submittedName>
</protein>
<dbReference type="Pfam" id="PF14539">
    <property type="entry name" value="DUF4442"/>
    <property type="match status" value="1"/>
</dbReference>
<dbReference type="Gene3D" id="3.10.129.10">
    <property type="entry name" value="Hotdog Thioesterase"/>
    <property type="match status" value="1"/>
</dbReference>
<dbReference type="SUPFAM" id="SSF54637">
    <property type="entry name" value="Thioesterase/thiol ester dehydrase-isomerase"/>
    <property type="match status" value="1"/>
</dbReference>
<proteinExistence type="predicted"/>
<dbReference type="RefSeq" id="WP_255904918.1">
    <property type="nucleotide sequence ID" value="NZ_JAFMZO010000004.1"/>
</dbReference>
<organism evidence="1 2">
    <name type="scientific">Paradesertivirga mongoliensis</name>
    <dbReference type="NCBI Taxonomy" id="2100740"/>
    <lineage>
        <taxon>Bacteria</taxon>
        <taxon>Pseudomonadati</taxon>
        <taxon>Bacteroidota</taxon>
        <taxon>Sphingobacteriia</taxon>
        <taxon>Sphingobacteriales</taxon>
        <taxon>Sphingobacteriaceae</taxon>
        <taxon>Paradesertivirga</taxon>
    </lineage>
</organism>